<reference evidence="1" key="1">
    <citation type="submission" date="2018-05" db="EMBL/GenBank/DDBJ databases">
        <authorList>
            <person name="Lanie J.A."/>
            <person name="Ng W.-L."/>
            <person name="Kazmierczak K.M."/>
            <person name="Andrzejewski T.M."/>
            <person name="Davidsen T.M."/>
            <person name="Wayne K.J."/>
            <person name="Tettelin H."/>
            <person name="Glass J.I."/>
            <person name="Rusch D."/>
            <person name="Podicherti R."/>
            <person name="Tsui H.-C.T."/>
            <person name="Winkler M.E."/>
        </authorList>
    </citation>
    <scope>NUCLEOTIDE SEQUENCE</scope>
</reference>
<dbReference type="EMBL" id="UINC01094800">
    <property type="protein sequence ID" value="SVC50347.1"/>
    <property type="molecule type" value="Genomic_DNA"/>
</dbReference>
<protein>
    <submittedName>
        <fullName evidence="1">Uncharacterized protein</fullName>
    </submittedName>
</protein>
<proteinExistence type="predicted"/>
<organism evidence="1">
    <name type="scientific">marine metagenome</name>
    <dbReference type="NCBI Taxonomy" id="408172"/>
    <lineage>
        <taxon>unclassified sequences</taxon>
        <taxon>metagenomes</taxon>
        <taxon>ecological metagenomes</taxon>
    </lineage>
</organism>
<evidence type="ECO:0000313" key="1">
    <source>
        <dbReference type="EMBL" id="SVC50347.1"/>
    </source>
</evidence>
<sequence>VNILARIEVGEQLGEPILISESQ</sequence>
<name>A0A382MRF0_9ZZZZ</name>
<accession>A0A382MRF0</accession>
<gene>
    <name evidence="1" type="ORF">METZ01_LOCUS303201</name>
</gene>
<feature type="non-terminal residue" evidence="1">
    <location>
        <position position="1"/>
    </location>
</feature>
<dbReference type="AlphaFoldDB" id="A0A382MRF0"/>